<name>A0ABP7J065_9ACTN</name>
<evidence type="ECO:0000313" key="2">
    <source>
        <dbReference type="Proteomes" id="UP001501821"/>
    </source>
</evidence>
<reference evidence="2" key="1">
    <citation type="journal article" date="2019" name="Int. J. Syst. Evol. Microbiol.">
        <title>The Global Catalogue of Microorganisms (GCM) 10K type strain sequencing project: providing services to taxonomists for standard genome sequencing and annotation.</title>
        <authorList>
            <consortium name="The Broad Institute Genomics Platform"/>
            <consortium name="The Broad Institute Genome Sequencing Center for Infectious Disease"/>
            <person name="Wu L."/>
            <person name="Ma J."/>
        </authorList>
    </citation>
    <scope>NUCLEOTIDE SEQUENCE [LARGE SCALE GENOMIC DNA]</scope>
    <source>
        <strain evidence="2">JCM 16953</strain>
    </source>
</reference>
<sequence length="309" mass="32128">MPTIDLTPAPPVVTSALDAAPRRIGLTLSELGVVAELAGGAPLPFEVAAPAESGGLESRLGQSRTTTADQAYRAVVDGLPNPVAALYRRGLVSDGVLDANIAGAVGLLATPRLALDIDIAFGDVQAKAWYRQADGAVASLATVDGIVFELAWFGTEAWPAELARVAAISEELTLDDSAVPAYVDLPFELADAGAEAIRTNRNDLLPVLAGRHSGDVRGADGRALPDDEVTRVITALSTEARGRLRAMVADVPVERVPAAVGVVSWTLLADGWHALRPHRARSGLRVEVSRAEPSALAVVLAPLLAEVQA</sequence>
<dbReference type="RefSeq" id="WP_344777858.1">
    <property type="nucleotide sequence ID" value="NZ_BAABAH010000015.1"/>
</dbReference>
<protein>
    <submittedName>
        <fullName evidence="1">Uncharacterized protein</fullName>
    </submittedName>
</protein>
<proteinExistence type="predicted"/>
<comment type="caution">
    <text evidence="1">The sequence shown here is derived from an EMBL/GenBank/DDBJ whole genome shotgun (WGS) entry which is preliminary data.</text>
</comment>
<gene>
    <name evidence="1" type="ORF">GCM10022242_35040</name>
</gene>
<evidence type="ECO:0000313" key="1">
    <source>
        <dbReference type="EMBL" id="GAA3830621.1"/>
    </source>
</evidence>
<accession>A0ABP7J065</accession>
<keyword evidence="2" id="KW-1185">Reference proteome</keyword>
<dbReference type="EMBL" id="BAABAH010000015">
    <property type="protein sequence ID" value="GAA3830621.1"/>
    <property type="molecule type" value="Genomic_DNA"/>
</dbReference>
<dbReference type="Proteomes" id="UP001501821">
    <property type="component" value="Unassembled WGS sequence"/>
</dbReference>
<organism evidence="1 2">
    <name type="scientific">Nocardioides panacisoli</name>
    <dbReference type="NCBI Taxonomy" id="627624"/>
    <lineage>
        <taxon>Bacteria</taxon>
        <taxon>Bacillati</taxon>
        <taxon>Actinomycetota</taxon>
        <taxon>Actinomycetes</taxon>
        <taxon>Propionibacteriales</taxon>
        <taxon>Nocardioidaceae</taxon>
        <taxon>Nocardioides</taxon>
    </lineage>
</organism>